<dbReference type="Pfam" id="PF05944">
    <property type="entry name" value="Phage_term_smal"/>
    <property type="match status" value="1"/>
</dbReference>
<dbReference type="Proteomes" id="UP000243640">
    <property type="component" value="Unassembled WGS sequence"/>
</dbReference>
<dbReference type="GO" id="GO:0003677">
    <property type="term" value="F:DNA binding"/>
    <property type="evidence" value="ECO:0007669"/>
    <property type="project" value="InterPro"/>
</dbReference>
<gene>
    <name evidence="2" type="ORF">B6S09_08735</name>
    <name evidence="3" type="ORF">LY04_01695</name>
</gene>
<protein>
    <submittedName>
        <fullName evidence="2 3">Terminase</fullName>
    </submittedName>
</protein>
<comment type="caution">
    <text evidence="2">The sequence shown here is derived from an EMBL/GenBank/DDBJ whole genome shotgun (WGS) entry which is preliminary data.</text>
</comment>
<dbReference type="AlphaFoldDB" id="A0A235CJU7"/>
<proteinExistence type="predicted"/>
<reference evidence="3 5" key="2">
    <citation type="submission" date="2019-03" db="EMBL/GenBank/DDBJ databases">
        <title>Genomic Encyclopedia of Archaeal and Bacterial Type Strains, Phase II (KMG-II): from individual species to whole genera.</title>
        <authorList>
            <person name="Goeker M."/>
        </authorList>
    </citation>
    <scope>NUCLEOTIDE SEQUENCE [LARGE SCALE GENOMIC DNA]</scope>
    <source>
        <strain evidence="3 5">DSM 15594</strain>
    </source>
</reference>
<organism evidence="2 4">
    <name type="scientific">Oceanimonas baumannii</name>
    <dbReference type="NCBI Taxonomy" id="129578"/>
    <lineage>
        <taxon>Bacteria</taxon>
        <taxon>Pseudomonadati</taxon>
        <taxon>Pseudomonadota</taxon>
        <taxon>Gammaproteobacteria</taxon>
        <taxon>Aeromonadales</taxon>
        <taxon>Aeromonadaceae</taxon>
        <taxon>Oceanimonas</taxon>
    </lineage>
</organism>
<evidence type="ECO:0000256" key="1">
    <source>
        <dbReference type="SAM" id="MobiDB-lite"/>
    </source>
</evidence>
<evidence type="ECO:0000313" key="5">
    <source>
        <dbReference type="Proteomes" id="UP000295058"/>
    </source>
</evidence>
<dbReference type="EMBL" id="NQJF01000006">
    <property type="protein sequence ID" value="OYD24699.1"/>
    <property type="molecule type" value="Genomic_DNA"/>
</dbReference>
<feature type="compositionally biased region" description="Basic residues" evidence="1">
    <location>
        <begin position="1"/>
        <end position="15"/>
    </location>
</feature>
<sequence>MSTPAQRHRDRHRARQAAEKAATTGQATGDIAHSLHLQLLALEQDEKRLKTLDRISDKVALKRELLPKYRPYVEQYLAAEKSHQNPLFATLIVWLFDLGEFEQALDWAEVAIAQGQHTPTRMKRDFPHFVADTVLEWAEQQAAEGQAVEPYFSRVFAHVAKDWRLNEKLTAKYFKFAGLLLLRDATGEPRASAVSDPDVLDKADALLAKAHEWDPVGAQVKTHRNRIAMRLRALEQD</sequence>
<dbReference type="OrthoDB" id="8562788at2"/>
<dbReference type="Proteomes" id="UP000295058">
    <property type="component" value="Unassembled WGS sequence"/>
</dbReference>
<evidence type="ECO:0000313" key="4">
    <source>
        <dbReference type="Proteomes" id="UP000243640"/>
    </source>
</evidence>
<dbReference type="EMBL" id="SODO01000005">
    <property type="protein sequence ID" value="TDW59444.1"/>
    <property type="molecule type" value="Genomic_DNA"/>
</dbReference>
<accession>A0A235CJU7</accession>
<feature type="region of interest" description="Disordered" evidence="1">
    <location>
        <begin position="1"/>
        <end position="27"/>
    </location>
</feature>
<dbReference type="GO" id="GO:0004519">
    <property type="term" value="F:endonuclease activity"/>
    <property type="evidence" value="ECO:0007669"/>
    <property type="project" value="InterPro"/>
</dbReference>
<evidence type="ECO:0000313" key="3">
    <source>
        <dbReference type="EMBL" id="TDW59444.1"/>
    </source>
</evidence>
<name>A0A235CJU7_9GAMM</name>
<keyword evidence="5" id="KW-1185">Reference proteome</keyword>
<dbReference type="RefSeq" id="WP_094278115.1">
    <property type="nucleotide sequence ID" value="NZ_NQJF01000006.1"/>
</dbReference>
<reference evidence="2 4" key="1">
    <citation type="submission" date="2017-08" db="EMBL/GenBank/DDBJ databases">
        <title>Draft Genome Sequence of the Marine Bacterium Oceanimonas baumannii ATCC 700832.</title>
        <authorList>
            <person name="Mcclelland W.D."/>
            <person name="Brennan M.A."/>
            <person name="Trachtenberg A.M."/>
            <person name="Maclea K.S."/>
        </authorList>
    </citation>
    <scope>NUCLEOTIDE SEQUENCE [LARGE SCALE GENOMIC DNA]</scope>
    <source>
        <strain evidence="2 4">ATCC 700832</strain>
    </source>
</reference>
<dbReference type="InterPro" id="IPR010270">
    <property type="entry name" value="Phage_P2_GpM"/>
</dbReference>
<evidence type="ECO:0000313" key="2">
    <source>
        <dbReference type="EMBL" id="OYD24699.1"/>
    </source>
</evidence>